<dbReference type="EMBL" id="CYKH01001785">
    <property type="protein sequence ID" value="CUG90027.1"/>
    <property type="molecule type" value="Genomic_DNA"/>
</dbReference>
<dbReference type="AlphaFoldDB" id="A0A0S4JIX7"/>
<feature type="compositionally biased region" description="Polar residues" evidence="5">
    <location>
        <begin position="211"/>
        <end position="222"/>
    </location>
</feature>
<dbReference type="PROSITE" id="PS50006">
    <property type="entry name" value="FHA_DOMAIN"/>
    <property type="match status" value="1"/>
</dbReference>
<dbReference type="InterPro" id="IPR011009">
    <property type="entry name" value="Kinase-like_dom_sf"/>
</dbReference>
<dbReference type="InterPro" id="IPR000719">
    <property type="entry name" value="Prot_kinase_dom"/>
</dbReference>
<dbReference type="OMA" id="ERPWGFL"/>
<feature type="region of interest" description="Disordered" evidence="5">
    <location>
        <begin position="284"/>
        <end position="334"/>
    </location>
</feature>
<feature type="region of interest" description="Disordered" evidence="5">
    <location>
        <begin position="196"/>
        <end position="241"/>
    </location>
</feature>
<dbReference type="SUPFAM" id="SSF49879">
    <property type="entry name" value="SMAD/FHA domain"/>
    <property type="match status" value="1"/>
</dbReference>
<evidence type="ECO:0000256" key="1">
    <source>
        <dbReference type="ARBA" id="ARBA00022679"/>
    </source>
</evidence>
<keyword evidence="9" id="KW-1185">Reference proteome</keyword>
<evidence type="ECO:0000256" key="4">
    <source>
        <dbReference type="ARBA" id="ARBA00022840"/>
    </source>
</evidence>
<dbReference type="PANTHER" id="PTHR48016">
    <property type="entry name" value="MAP KINASE KINASE KINASE SSK2-RELATED-RELATED"/>
    <property type="match status" value="1"/>
</dbReference>
<feature type="region of interest" description="Disordered" evidence="5">
    <location>
        <begin position="693"/>
        <end position="712"/>
    </location>
</feature>
<feature type="compositionally biased region" description="Polar residues" evidence="5">
    <location>
        <begin position="694"/>
        <end position="703"/>
    </location>
</feature>
<reference evidence="9" key="1">
    <citation type="submission" date="2015-09" db="EMBL/GenBank/DDBJ databases">
        <authorList>
            <consortium name="Pathogen Informatics"/>
        </authorList>
    </citation>
    <scope>NUCLEOTIDE SEQUENCE [LARGE SCALE GENOMIC DNA]</scope>
    <source>
        <strain evidence="9">Lake Konstanz</strain>
    </source>
</reference>
<keyword evidence="3 8" id="KW-0418">Kinase</keyword>
<dbReference type="OrthoDB" id="6513151at2759"/>
<evidence type="ECO:0000259" key="6">
    <source>
        <dbReference type="PROSITE" id="PS50006"/>
    </source>
</evidence>
<evidence type="ECO:0000259" key="7">
    <source>
        <dbReference type="PROSITE" id="PS50011"/>
    </source>
</evidence>
<feature type="domain" description="Protein kinase" evidence="7">
    <location>
        <begin position="242"/>
        <end position="629"/>
    </location>
</feature>
<organism evidence="8 9">
    <name type="scientific">Bodo saltans</name>
    <name type="common">Flagellated protozoan</name>
    <dbReference type="NCBI Taxonomy" id="75058"/>
    <lineage>
        <taxon>Eukaryota</taxon>
        <taxon>Discoba</taxon>
        <taxon>Euglenozoa</taxon>
        <taxon>Kinetoplastea</taxon>
        <taxon>Metakinetoplastina</taxon>
        <taxon>Eubodonida</taxon>
        <taxon>Bodonidae</taxon>
        <taxon>Bodo</taxon>
    </lineage>
</organism>
<keyword evidence="1" id="KW-0808">Transferase</keyword>
<keyword evidence="4" id="KW-0067">ATP-binding</keyword>
<name>A0A0S4JIX7_BODSA</name>
<dbReference type="Pfam" id="PF00498">
    <property type="entry name" value="FHA"/>
    <property type="match status" value="1"/>
</dbReference>
<dbReference type="Gene3D" id="2.60.200.20">
    <property type="match status" value="1"/>
</dbReference>
<dbReference type="VEuPathDB" id="TriTrypDB:BSAL_24635"/>
<dbReference type="PROSITE" id="PS00108">
    <property type="entry name" value="PROTEIN_KINASE_ST"/>
    <property type="match status" value="1"/>
</dbReference>
<keyword evidence="2" id="KW-0547">Nucleotide-binding</keyword>
<dbReference type="GO" id="GO:0004672">
    <property type="term" value="F:protein kinase activity"/>
    <property type="evidence" value="ECO:0007669"/>
    <property type="project" value="InterPro"/>
</dbReference>
<evidence type="ECO:0000256" key="5">
    <source>
        <dbReference type="SAM" id="MobiDB-lite"/>
    </source>
</evidence>
<dbReference type="Pfam" id="PF00069">
    <property type="entry name" value="Pkinase"/>
    <property type="match status" value="2"/>
</dbReference>
<evidence type="ECO:0000256" key="2">
    <source>
        <dbReference type="ARBA" id="ARBA00022741"/>
    </source>
</evidence>
<feature type="domain" description="FHA" evidence="6">
    <location>
        <begin position="48"/>
        <end position="120"/>
    </location>
</feature>
<gene>
    <name evidence="8" type="ORF">BSAL_24635</name>
</gene>
<evidence type="ECO:0000313" key="8">
    <source>
        <dbReference type="EMBL" id="CUG90027.1"/>
    </source>
</evidence>
<evidence type="ECO:0000256" key="3">
    <source>
        <dbReference type="ARBA" id="ARBA00022777"/>
    </source>
</evidence>
<feature type="compositionally biased region" description="Basic and acidic residues" evidence="5">
    <location>
        <begin position="297"/>
        <end position="314"/>
    </location>
</feature>
<dbReference type="InterPro" id="IPR008984">
    <property type="entry name" value="SMAD_FHA_dom_sf"/>
</dbReference>
<proteinExistence type="predicted"/>
<dbReference type="InterPro" id="IPR008271">
    <property type="entry name" value="Ser/Thr_kinase_AS"/>
</dbReference>
<dbReference type="PROSITE" id="PS50011">
    <property type="entry name" value="PROTEIN_KINASE_DOM"/>
    <property type="match status" value="1"/>
</dbReference>
<evidence type="ECO:0000313" key="9">
    <source>
        <dbReference type="Proteomes" id="UP000051952"/>
    </source>
</evidence>
<dbReference type="GO" id="GO:0005524">
    <property type="term" value="F:ATP binding"/>
    <property type="evidence" value="ECO:0007669"/>
    <property type="project" value="UniProtKB-KW"/>
</dbReference>
<dbReference type="InterPro" id="IPR000253">
    <property type="entry name" value="FHA_dom"/>
</dbReference>
<protein>
    <submittedName>
        <fullName evidence="8">Protein kinase, putative</fullName>
    </submittedName>
</protein>
<dbReference type="PANTHER" id="PTHR48016:SF56">
    <property type="entry name" value="MAPKK KINASE"/>
    <property type="match status" value="1"/>
</dbReference>
<sequence length="712" mass="79075">MERRETLLITQSSPSTVSQANYLRLMQQSGWGILMSSEGMPFDLEGKTVLGRIPPANITISDSRVSAKHFEIYFDQETQRCSPQQALNGGGSPSLAPFYGTTYWVRDLSTNGTFVNHRKIGRGRACRIETGDEISIVQLPPPSQANEETTTSIAKRARDGEEIHSNPGPSERRYLMSFNFHPFAMMDPHSPPLNPSLYPQATPPAMPSLAEDSQATHVSAQPLSAGWAKQKEDEDDESPHTWQWGRLIGRGAQSQVYQAIDTSTGEMMAVKVLKDLMAELRKSDGSLPMETSPHCSIHNDADPLKTDEDWDHHNPASSPEKCQRDERVSHPPGTFLVDKSSSIIYRRGSCGDVLTRRSETWDMTPEQRGELRLLRKLSHRRIVQYRGIAVQDEMMCILLEYVAGGSLQSLVNTFGWFGENVVKIYTMQILQGLEYLHHQHVVHGDIKPANILVSDKGQIKLTDFGTGKILKRKDVMQLRRNVAAATGASSGSLIPIPESLDENPLFRSPSMMSAAGGQEEVGRELVGTPHWMSPEFCKSGDATFASDIWALGCVVLEMATGELPWSEHPEWSNPVTAIFNIASATFGPSLEKLRQVEVSEELLDFLNQTFLLDPHRRPTASQLLMHPFITQKKKLPARPSANEVDQPAIPAFGHHSDAMPPPSAITNTAARQTEQPKFQDHIGFLCRAREIENDSSLSQQPPSGLTAFMRDL</sequence>
<dbReference type="SUPFAM" id="SSF56112">
    <property type="entry name" value="Protein kinase-like (PK-like)"/>
    <property type="match status" value="1"/>
</dbReference>
<dbReference type="Gene3D" id="3.30.200.20">
    <property type="entry name" value="Phosphorylase Kinase, domain 1"/>
    <property type="match status" value="2"/>
</dbReference>
<accession>A0A0S4JIX7</accession>
<dbReference type="InterPro" id="IPR050538">
    <property type="entry name" value="MAP_kinase_kinase_kinase"/>
</dbReference>
<dbReference type="CDD" id="cd06606">
    <property type="entry name" value="STKc_MAPKKK"/>
    <property type="match status" value="1"/>
</dbReference>
<dbReference type="Gene3D" id="1.10.510.10">
    <property type="entry name" value="Transferase(Phosphotransferase) domain 1"/>
    <property type="match status" value="1"/>
</dbReference>
<dbReference type="Proteomes" id="UP000051952">
    <property type="component" value="Unassembled WGS sequence"/>
</dbReference>
<dbReference type="SMART" id="SM00240">
    <property type="entry name" value="FHA"/>
    <property type="match status" value="1"/>
</dbReference>
<dbReference type="SMART" id="SM00220">
    <property type="entry name" value="S_TKc"/>
    <property type="match status" value="1"/>
</dbReference>